<dbReference type="Proteomes" id="UP001138751">
    <property type="component" value="Unassembled WGS sequence"/>
</dbReference>
<keyword evidence="3" id="KW-1185">Reference proteome</keyword>
<dbReference type="GO" id="GO:0016616">
    <property type="term" value="F:oxidoreductase activity, acting on the CH-OH group of donors, NAD or NADP as acceptor"/>
    <property type="evidence" value="ECO:0007669"/>
    <property type="project" value="TreeGrafter"/>
</dbReference>
<reference evidence="2" key="1">
    <citation type="submission" date="2020-01" db="EMBL/GenBank/DDBJ databases">
        <authorList>
            <person name="Rat A."/>
        </authorList>
    </citation>
    <scope>NUCLEOTIDE SEQUENCE</scope>
    <source>
        <strain evidence="2">LMG 31231</strain>
    </source>
</reference>
<dbReference type="PANTHER" id="PTHR42760:SF40">
    <property type="entry name" value="3-OXOACYL-[ACYL-CARRIER-PROTEIN] REDUCTASE, CHLOROPLASTIC"/>
    <property type="match status" value="1"/>
</dbReference>
<protein>
    <submittedName>
        <fullName evidence="2">SDR family oxidoreductase</fullName>
    </submittedName>
</protein>
<dbReference type="InterPro" id="IPR020904">
    <property type="entry name" value="Sc_DH/Rdtase_CS"/>
</dbReference>
<gene>
    <name evidence="2" type="ORF">GXW76_06540</name>
</gene>
<comment type="caution">
    <text evidence="2">The sequence shown here is derived from an EMBL/GenBank/DDBJ whole genome shotgun (WGS) entry which is preliminary data.</text>
</comment>
<dbReference type="PANTHER" id="PTHR42760">
    <property type="entry name" value="SHORT-CHAIN DEHYDROGENASES/REDUCTASES FAMILY MEMBER"/>
    <property type="match status" value="1"/>
</dbReference>
<dbReference type="PRINTS" id="PR00081">
    <property type="entry name" value="GDHRDH"/>
</dbReference>
<dbReference type="CDD" id="cd05233">
    <property type="entry name" value="SDR_c"/>
    <property type="match status" value="1"/>
</dbReference>
<dbReference type="EMBL" id="JAAEDM010000011">
    <property type="protein sequence ID" value="MBR0670824.1"/>
    <property type="molecule type" value="Genomic_DNA"/>
</dbReference>
<dbReference type="InterPro" id="IPR036291">
    <property type="entry name" value="NAD(P)-bd_dom_sf"/>
</dbReference>
<evidence type="ECO:0000256" key="1">
    <source>
        <dbReference type="ARBA" id="ARBA00006484"/>
    </source>
</evidence>
<dbReference type="Pfam" id="PF13561">
    <property type="entry name" value="adh_short_C2"/>
    <property type="match status" value="1"/>
</dbReference>
<sequence>MSVSEPISPLPPPGTRVLVTGGARGIGRAVADAFAARGARVCILDRDTVPDTPEGWLRVAGNVADAAEVEAAFAAMDAAWGGVDVALANAGFSMNTPTLDLSVEDWRRTVDVNLTGAFLTAQAAGRRMVRDGAGLILFTSSLYGTIGGAERAAYCSTKAAVANLARSLACEWGPRGVRVNALAPGYTETTLVSDLVARGRLDPAALTARAPLRRLVQPEEVAALACFLASPAASAITGAVLPVDAGWTANGAP</sequence>
<comment type="similarity">
    <text evidence="1">Belongs to the short-chain dehydrogenases/reductases (SDR) family.</text>
</comment>
<evidence type="ECO:0000313" key="2">
    <source>
        <dbReference type="EMBL" id="MBR0670824.1"/>
    </source>
</evidence>
<dbReference type="GO" id="GO:0030497">
    <property type="term" value="P:fatty acid elongation"/>
    <property type="evidence" value="ECO:0007669"/>
    <property type="project" value="TreeGrafter"/>
</dbReference>
<organism evidence="2 3">
    <name type="scientific">Neoroseomonas soli</name>
    <dbReference type="NCBI Taxonomy" id="1081025"/>
    <lineage>
        <taxon>Bacteria</taxon>
        <taxon>Pseudomonadati</taxon>
        <taxon>Pseudomonadota</taxon>
        <taxon>Alphaproteobacteria</taxon>
        <taxon>Acetobacterales</taxon>
        <taxon>Acetobacteraceae</taxon>
        <taxon>Neoroseomonas</taxon>
    </lineage>
</organism>
<dbReference type="InterPro" id="IPR002347">
    <property type="entry name" value="SDR_fam"/>
</dbReference>
<name>A0A9X9WUJ5_9PROT</name>
<dbReference type="SUPFAM" id="SSF51735">
    <property type="entry name" value="NAD(P)-binding Rossmann-fold domains"/>
    <property type="match status" value="1"/>
</dbReference>
<dbReference type="PROSITE" id="PS00061">
    <property type="entry name" value="ADH_SHORT"/>
    <property type="match status" value="1"/>
</dbReference>
<evidence type="ECO:0000313" key="3">
    <source>
        <dbReference type="Proteomes" id="UP001138751"/>
    </source>
</evidence>
<reference evidence="2" key="2">
    <citation type="journal article" date="2021" name="Syst. Appl. Microbiol.">
        <title>Roseomonas hellenica sp. nov., isolated from roots of wild-growing Alkanna tinctoria.</title>
        <authorList>
            <person name="Rat A."/>
            <person name="Naranjo H.D."/>
            <person name="Lebbe L."/>
            <person name="Cnockaert M."/>
            <person name="Krigas N."/>
            <person name="Grigoriadou K."/>
            <person name="Maloupa E."/>
            <person name="Willems A."/>
        </authorList>
    </citation>
    <scope>NUCLEOTIDE SEQUENCE</scope>
    <source>
        <strain evidence="2">LMG 31231</strain>
    </source>
</reference>
<proteinExistence type="inferred from homology"/>
<dbReference type="PRINTS" id="PR00080">
    <property type="entry name" value="SDRFAMILY"/>
</dbReference>
<accession>A0A9X9WUJ5</accession>
<dbReference type="Gene3D" id="3.40.50.720">
    <property type="entry name" value="NAD(P)-binding Rossmann-like Domain"/>
    <property type="match status" value="1"/>
</dbReference>
<dbReference type="FunFam" id="3.40.50.720:FF:000084">
    <property type="entry name" value="Short-chain dehydrogenase reductase"/>
    <property type="match status" value="1"/>
</dbReference>
<dbReference type="AlphaFoldDB" id="A0A9X9WUJ5"/>